<dbReference type="EMBL" id="JAANQT010018377">
    <property type="protein sequence ID" value="KAG1271317.1"/>
    <property type="molecule type" value="Genomic_DNA"/>
</dbReference>
<evidence type="ECO:0000313" key="1">
    <source>
        <dbReference type="EMBL" id="KAG1271317.1"/>
    </source>
</evidence>
<gene>
    <name evidence="1" type="ORF">G6F64_015601</name>
</gene>
<organism evidence="1 2">
    <name type="scientific">Rhizopus oryzae</name>
    <name type="common">Mucormycosis agent</name>
    <name type="synonym">Rhizopus arrhizus var. delemar</name>
    <dbReference type="NCBI Taxonomy" id="64495"/>
    <lineage>
        <taxon>Eukaryota</taxon>
        <taxon>Fungi</taxon>
        <taxon>Fungi incertae sedis</taxon>
        <taxon>Mucoromycota</taxon>
        <taxon>Mucoromycotina</taxon>
        <taxon>Mucoromycetes</taxon>
        <taxon>Mucorales</taxon>
        <taxon>Mucorineae</taxon>
        <taxon>Rhizopodaceae</taxon>
        <taxon>Rhizopus</taxon>
    </lineage>
</organism>
<dbReference type="AlphaFoldDB" id="A0A9P7BI74"/>
<dbReference type="Proteomes" id="UP000716291">
    <property type="component" value="Unassembled WGS sequence"/>
</dbReference>
<accession>A0A9P7BI74</accession>
<keyword evidence="2" id="KW-1185">Reference proteome</keyword>
<evidence type="ECO:0000313" key="2">
    <source>
        <dbReference type="Proteomes" id="UP000716291"/>
    </source>
</evidence>
<sequence length="74" mass="8051">MQRLPGERCRQWNQGGVAGPRACQVDPVELPDRCGRLACGRLQLRGVAVKQRPAQIVQFEVLAIAIHASIAGPH</sequence>
<name>A0A9P7BI74_RHIOR</name>
<protein>
    <submittedName>
        <fullName evidence="1">Uncharacterized protein</fullName>
    </submittedName>
</protein>
<reference evidence="1" key="1">
    <citation type="journal article" date="2020" name="Microb. Genom.">
        <title>Genetic diversity of clinical and environmental Mucorales isolates obtained from an investigation of mucormycosis cases among solid organ transplant recipients.</title>
        <authorList>
            <person name="Nguyen M.H."/>
            <person name="Kaul D."/>
            <person name="Muto C."/>
            <person name="Cheng S.J."/>
            <person name="Richter R.A."/>
            <person name="Bruno V.M."/>
            <person name="Liu G."/>
            <person name="Beyhan S."/>
            <person name="Sundermann A.J."/>
            <person name="Mounaud S."/>
            <person name="Pasculle A.W."/>
            <person name="Nierman W.C."/>
            <person name="Driscoll E."/>
            <person name="Cumbie R."/>
            <person name="Clancy C.J."/>
            <person name="Dupont C.L."/>
        </authorList>
    </citation>
    <scope>NUCLEOTIDE SEQUENCE</scope>
    <source>
        <strain evidence="1">GL11</strain>
    </source>
</reference>
<comment type="caution">
    <text evidence="1">The sequence shown here is derived from an EMBL/GenBank/DDBJ whole genome shotgun (WGS) entry which is preliminary data.</text>
</comment>
<proteinExistence type="predicted"/>